<dbReference type="PANTHER" id="PTHR11496:SF102">
    <property type="entry name" value="ALCOHOL DEHYDROGENASE 4"/>
    <property type="match status" value="1"/>
</dbReference>
<dbReference type="Pfam" id="PF00465">
    <property type="entry name" value="Fe-ADH"/>
    <property type="match status" value="1"/>
</dbReference>
<dbReference type="PROSITE" id="PS00913">
    <property type="entry name" value="ADH_IRON_1"/>
    <property type="match status" value="1"/>
</dbReference>
<dbReference type="Proteomes" id="UP000244924">
    <property type="component" value="Unassembled WGS sequence"/>
</dbReference>
<feature type="domain" description="Fe-containing alcohol dehydrogenase-like C-terminal" evidence="6">
    <location>
        <begin position="188"/>
        <end position="377"/>
    </location>
</feature>
<dbReference type="PANTHER" id="PTHR11496">
    <property type="entry name" value="ALCOHOL DEHYDROGENASE"/>
    <property type="match status" value="1"/>
</dbReference>
<evidence type="ECO:0000313" key="7">
    <source>
        <dbReference type="EMBL" id="SPH23417.1"/>
    </source>
</evidence>
<feature type="domain" description="Alcohol dehydrogenase iron-type/glycerol dehydrogenase GldA" evidence="5">
    <location>
        <begin position="10"/>
        <end position="175"/>
    </location>
</feature>
<reference evidence="7 8" key="1">
    <citation type="submission" date="2018-03" db="EMBL/GenBank/DDBJ databases">
        <authorList>
            <person name="Keele B.F."/>
        </authorList>
    </citation>
    <scope>NUCLEOTIDE SEQUENCE [LARGE SCALE GENOMIC DNA]</scope>
    <source>
        <strain evidence="7 8">CECT 8626</strain>
    </source>
</reference>
<dbReference type="GO" id="GO:0046872">
    <property type="term" value="F:metal ion binding"/>
    <property type="evidence" value="ECO:0007669"/>
    <property type="project" value="InterPro"/>
</dbReference>
<dbReference type="EC" id="1.1.1.192" evidence="7"/>
<evidence type="ECO:0000259" key="6">
    <source>
        <dbReference type="Pfam" id="PF25137"/>
    </source>
</evidence>
<dbReference type="InterPro" id="IPR039697">
    <property type="entry name" value="Alcohol_dehydrogenase_Fe"/>
</dbReference>
<organism evidence="7 8">
    <name type="scientific">Albidovulum aquaemixtae</name>
    <dbReference type="NCBI Taxonomy" id="1542388"/>
    <lineage>
        <taxon>Bacteria</taxon>
        <taxon>Pseudomonadati</taxon>
        <taxon>Pseudomonadota</taxon>
        <taxon>Alphaproteobacteria</taxon>
        <taxon>Rhodobacterales</taxon>
        <taxon>Paracoccaceae</taxon>
        <taxon>Albidovulum</taxon>
    </lineage>
</organism>
<evidence type="ECO:0000256" key="1">
    <source>
        <dbReference type="ARBA" id="ARBA00001962"/>
    </source>
</evidence>
<dbReference type="CDD" id="cd08183">
    <property type="entry name" value="Fe-ADH-like"/>
    <property type="match status" value="1"/>
</dbReference>
<dbReference type="InterPro" id="IPR018211">
    <property type="entry name" value="ADH_Fe_CS"/>
</dbReference>
<keyword evidence="4" id="KW-0520">NAD</keyword>
<protein>
    <submittedName>
        <fullName evidence="7">Long-chain-alcohol dehydrogenase 1</fullName>
        <ecNumber evidence="7">1.1.1.192</ecNumber>
    </submittedName>
</protein>
<dbReference type="AlphaFoldDB" id="A0A2R8BJ90"/>
<dbReference type="SUPFAM" id="SSF56796">
    <property type="entry name" value="Dehydroquinate synthase-like"/>
    <property type="match status" value="1"/>
</dbReference>
<dbReference type="InterPro" id="IPR056798">
    <property type="entry name" value="ADH_Fe_C"/>
</dbReference>
<dbReference type="GO" id="GO:0004022">
    <property type="term" value="F:alcohol dehydrogenase (NAD+) activity"/>
    <property type="evidence" value="ECO:0007669"/>
    <property type="project" value="TreeGrafter"/>
</dbReference>
<evidence type="ECO:0000259" key="5">
    <source>
        <dbReference type="Pfam" id="PF00465"/>
    </source>
</evidence>
<keyword evidence="8" id="KW-1185">Reference proteome</keyword>
<evidence type="ECO:0000256" key="4">
    <source>
        <dbReference type="ARBA" id="ARBA00023027"/>
    </source>
</evidence>
<gene>
    <name evidence="7" type="primary">adh1</name>
    <name evidence="7" type="ORF">DEA8626_02480</name>
</gene>
<accession>A0A2R8BJ90</accession>
<dbReference type="InterPro" id="IPR001670">
    <property type="entry name" value="ADH_Fe/GldA"/>
</dbReference>
<comment type="similarity">
    <text evidence="2">Belongs to the iron-containing alcohol dehydrogenase family.</text>
</comment>
<dbReference type="Pfam" id="PF25137">
    <property type="entry name" value="ADH_Fe_C"/>
    <property type="match status" value="1"/>
</dbReference>
<comment type="cofactor">
    <cofactor evidence="1">
        <name>Fe cation</name>
        <dbReference type="ChEBI" id="CHEBI:24875"/>
    </cofactor>
</comment>
<evidence type="ECO:0000313" key="8">
    <source>
        <dbReference type="Proteomes" id="UP000244924"/>
    </source>
</evidence>
<proteinExistence type="inferred from homology"/>
<evidence type="ECO:0000256" key="2">
    <source>
        <dbReference type="ARBA" id="ARBA00007358"/>
    </source>
</evidence>
<dbReference type="EMBL" id="OMOQ01000002">
    <property type="protein sequence ID" value="SPH23417.1"/>
    <property type="molecule type" value="Genomic_DNA"/>
</dbReference>
<dbReference type="GO" id="GO:0050060">
    <property type="term" value="F:long-chain-alcohol dehydrogenase activity"/>
    <property type="evidence" value="ECO:0007669"/>
    <property type="project" value="UniProtKB-EC"/>
</dbReference>
<name>A0A2R8BJ90_9RHOB</name>
<sequence length="378" mass="38629">MISPFAIAQPKRIRFGRGESNAAVPEVAAMGTRVFLVHGRDPSRADWLRLALKQAGLAVTCNACPGEPTLPMLETAVAAAKGSDLVVALGGGAAIDLGKAVAALVPAPSDARDHLEVVGRGRPLAAEPLPFVAIPTTAGTGAEVTKNAVFGVPEHRRKVSLRDDRMIADLAVVDPALTDDCPGLVTLGSGLDAITQVIEPFLCTRANAYTDALCRAAIPTGLGALRRLMSDEDPGDRDAMAWVSLSGGLALANSGLGAVHGLAGVIGGTTGAPHGAICGALLPHVLRANAAAILPGTSQAERFDDVFRWIGEVFGEADGVGALEAWMHEAGLPRLSAQGLDRADYAVMADAARASSSMSGNPAPLDTNDLSAILRAAG</sequence>
<keyword evidence="3 7" id="KW-0560">Oxidoreductase</keyword>
<dbReference type="Gene3D" id="1.20.1090.10">
    <property type="entry name" value="Dehydroquinate synthase-like - alpha domain"/>
    <property type="match status" value="1"/>
</dbReference>
<dbReference type="Gene3D" id="3.40.50.1970">
    <property type="match status" value="1"/>
</dbReference>
<evidence type="ECO:0000256" key="3">
    <source>
        <dbReference type="ARBA" id="ARBA00023002"/>
    </source>
</evidence>